<feature type="signal peptide" evidence="1">
    <location>
        <begin position="1"/>
        <end position="18"/>
    </location>
</feature>
<accession>A0A6J8E7R2</accession>
<proteinExistence type="predicted"/>
<keyword evidence="3" id="KW-1185">Reference proteome</keyword>
<feature type="chain" id="PRO_5026984754" evidence="1">
    <location>
        <begin position="19"/>
        <end position="191"/>
    </location>
</feature>
<dbReference type="OrthoDB" id="10072079at2759"/>
<evidence type="ECO:0000256" key="1">
    <source>
        <dbReference type="SAM" id="SignalP"/>
    </source>
</evidence>
<dbReference type="PANTHER" id="PTHR46289:SF17">
    <property type="entry name" value="HAT C-TERMINAL DIMERISATION DOMAIN-CONTAINING PROTEIN"/>
    <property type="match status" value="1"/>
</dbReference>
<dbReference type="PANTHER" id="PTHR46289">
    <property type="entry name" value="52 KDA REPRESSOR OF THE INHIBITOR OF THE PROTEIN KINASE-LIKE PROTEIN-RELATED"/>
    <property type="match status" value="1"/>
</dbReference>
<keyword evidence="1" id="KW-0732">Signal</keyword>
<sequence length="191" mass="22358">MFRAAILRFDFIVCLVVCQHILNCVVHLSYFLQDISCDMLSAIDECRVVISQLERMRQDDTIWESLFEEVKNIANEHDIEPSCPRQVGRQQNRANVPVDSASDYWRRVLYYVFLDHLINELQQRLIVTEPRFQANCLLPSQATKNQITDAKVDELFTAYRTDIPGDLDFFKTEVDRWIIRWGLSAQKPSSL</sequence>
<protein>
    <submittedName>
        <fullName evidence="2">Uncharacterized protein</fullName>
    </submittedName>
</protein>
<gene>
    <name evidence="2" type="ORF">MCOR_48669</name>
</gene>
<reference evidence="2 3" key="1">
    <citation type="submission" date="2020-06" db="EMBL/GenBank/DDBJ databases">
        <authorList>
            <person name="Li R."/>
            <person name="Bekaert M."/>
        </authorList>
    </citation>
    <scope>NUCLEOTIDE SEQUENCE [LARGE SCALE GENOMIC DNA]</scope>
    <source>
        <strain evidence="3">wild</strain>
    </source>
</reference>
<evidence type="ECO:0000313" key="3">
    <source>
        <dbReference type="Proteomes" id="UP000507470"/>
    </source>
</evidence>
<dbReference type="EMBL" id="CACVKT020008549">
    <property type="protein sequence ID" value="CAC5416033.1"/>
    <property type="molecule type" value="Genomic_DNA"/>
</dbReference>
<dbReference type="AlphaFoldDB" id="A0A6J8E7R2"/>
<dbReference type="InterPro" id="IPR052958">
    <property type="entry name" value="IFN-induced_PKR_regulator"/>
</dbReference>
<dbReference type="Proteomes" id="UP000507470">
    <property type="component" value="Unassembled WGS sequence"/>
</dbReference>
<evidence type="ECO:0000313" key="2">
    <source>
        <dbReference type="EMBL" id="CAC5416033.1"/>
    </source>
</evidence>
<name>A0A6J8E7R2_MYTCO</name>
<organism evidence="2 3">
    <name type="scientific">Mytilus coruscus</name>
    <name type="common">Sea mussel</name>
    <dbReference type="NCBI Taxonomy" id="42192"/>
    <lineage>
        <taxon>Eukaryota</taxon>
        <taxon>Metazoa</taxon>
        <taxon>Spiralia</taxon>
        <taxon>Lophotrochozoa</taxon>
        <taxon>Mollusca</taxon>
        <taxon>Bivalvia</taxon>
        <taxon>Autobranchia</taxon>
        <taxon>Pteriomorphia</taxon>
        <taxon>Mytilida</taxon>
        <taxon>Mytiloidea</taxon>
        <taxon>Mytilidae</taxon>
        <taxon>Mytilinae</taxon>
        <taxon>Mytilus</taxon>
    </lineage>
</organism>